<dbReference type="InterPro" id="IPR005119">
    <property type="entry name" value="LysR_subst-bd"/>
</dbReference>
<dbReference type="CDD" id="cd08414">
    <property type="entry name" value="PBP2_LTTR_aromatics_like"/>
    <property type="match status" value="1"/>
</dbReference>
<dbReference type="Pfam" id="PF03466">
    <property type="entry name" value="LysR_substrate"/>
    <property type="match status" value="1"/>
</dbReference>
<feature type="compositionally biased region" description="Basic and acidic residues" evidence="6">
    <location>
        <begin position="202"/>
        <end position="212"/>
    </location>
</feature>
<dbReference type="RefSeq" id="WP_330131633.1">
    <property type="nucleotide sequence ID" value="NZ_JAUTXY010000001.1"/>
</dbReference>
<dbReference type="EMBL" id="JAUTXY010000001">
    <property type="protein sequence ID" value="MEE2056350.1"/>
    <property type="molecule type" value="Genomic_DNA"/>
</dbReference>
<organism evidence="8 9">
    <name type="scientific">Rhodococcus artemisiae</name>
    <dbReference type="NCBI Taxonomy" id="714159"/>
    <lineage>
        <taxon>Bacteria</taxon>
        <taxon>Bacillati</taxon>
        <taxon>Actinomycetota</taxon>
        <taxon>Actinomycetes</taxon>
        <taxon>Mycobacteriales</taxon>
        <taxon>Nocardiaceae</taxon>
        <taxon>Rhodococcus</taxon>
    </lineage>
</organism>
<evidence type="ECO:0000313" key="9">
    <source>
        <dbReference type="Proteomes" id="UP001336020"/>
    </source>
</evidence>
<evidence type="ECO:0000256" key="1">
    <source>
        <dbReference type="ARBA" id="ARBA00009437"/>
    </source>
</evidence>
<evidence type="ECO:0000256" key="6">
    <source>
        <dbReference type="SAM" id="MobiDB-lite"/>
    </source>
</evidence>
<evidence type="ECO:0000256" key="4">
    <source>
        <dbReference type="ARBA" id="ARBA00023159"/>
    </source>
</evidence>
<dbReference type="Proteomes" id="UP001336020">
    <property type="component" value="Unassembled WGS sequence"/>
</dbReference>
<dbReference type="PANTHER" id="PTHR30346">
    <property type="entry name" value="TRANSCRIPTIONAL DUAL REGULATOR HCAR-RELATED"/>
    <property type="match status" value="1"/>
</dbReference>
<evidence type="ECO:0000256" key="3">
    <source>
        <dbReference type="ARBA" id="ARBA00023125"/>
    </source>
</evidence>
<feature type="domain" description="LysR substrate-binding" evidence="7">
    <location>
        <begin position="21"/>
        <end position="193"/>
    </location>
</feature>
<dbReference type="SUPFAM" id="SSF53850">
    <property type="entry name" value="Periplasmic binding protein-like II"/>
    <property type="match status" value="1"/>
</dbReference>
<accession>A0ABU7L477</accession>
<feature type="compositionally biased region" description="Basic residues" evidence="6">
    <location>
        <begin position="236"/>
        <end position="257"/>
    </location>
</feature>
<evidence type="ECO:0000259" key="7">
    <source>
        <dbReference type="Pfam" id="PF03466"/>
    </source>
</evidence>
<gene>
    <name evidence="8" type="ORF">Q7514_02270</name>
</gene>
<proteinExistence type="inferred from homology"/>
<keyword evidence="9" id="KW-1185">Reference proteome</keyword>
<protein>
    <submittedName>
        <fullName evidence="8">LysR family substrate-binding domain-containing protein</fullName>
    </submittedName>
</protein>
<feature type="region of interest" description="Disordered" evidence="6">
    <location>
        <begin position="192"/>
        <end position="257"/>
    </location>
</feature>
<reference evidence="8 9" key="1">
    <citation type="submission" date="2023-07" db="EMBL/GenBank/DDBJ databases">
        <authorList>
            <person name="Girao M."/>
            <person name="Carvalho M.F."/>
        </authorList>
    </citation>
    <scope>NUCLEOTIDE SEQUENCE [LARGE SCALE GENOMIC DNA]</scope>
    <source>
        <strain evidence="8 9">YIM65754</strain>
    </source>
</reference>
<evidence type="ECO:0000256" key="5">
    <source>
        <dbReference type="ARBA" id="ARBA00023163"/>
    </source>
</evidence>
<dbReference type="Gene3D" id="3.40.190.10">
    <property type="entry name" value="Periplasmic binding protein-like II"/>
    <property type="match status" value="2"/>
</dbReference>
<comment type="caution">
    <text evidence="8">The sequence shown here is derived from an EMBL/GenBank/DDBJ whole genome shotgun (WGS) entry which is preliminary data.</text>
</comment>
<sequence length="257" mass="28202">MNDESAPVFRLSYVPGVTPAKWVRVWKDRIPDVPIELVPIESTSGAECVRNGMADIALLRLPLERDGLSVITLYTETSVVVVPKEHAIAAVDEVTVSDLAEETVLHPLDDVLDWVSLPGEESFERPETTEDAISHVASEVGVLVTPQSLARLHHRKDLTYRPVVDAPQSQVGLVWLTDHTTDHVDEFVGIVRGRTANSSRGRRGDSGTEDAPKSPSKRRGERQGSQPRKIVGDKKPKSRRGTTGRGKSVGRSRRGRG</sequence>
<dbReference type="PANTHER" id="PTHR30346:SF0">
    <property type="entry name" value="HCA OPERON TRANSCRIPTIONAL ACTIVATOR HCAR"/>
    <property type="match status" value="1"/>
</dbReference>
<evidence type="ECO:0000256" key="2">
    <source>
        <dbReference type="ARBA" id="ARBA00023015"/>
    </source>
</evidence>
<name>A0ABU7L477_9NOCA</name>
<keyword evidence="5" id="KW-0804">Transcription</keyword>
<keyword evidence="4" id="KW-0010">Activator</keyword>
<comment type="similarity">
    <text evidence="1">Belongs to the LysR transcriptional regulatory family.</text>
</comment>
<evidence type="ECO:0000313" key="8">
    <source>
        <dbReference type="EMBL" id="MEE2056350.1"/>
    </source>
</evidence>
<keyword evidence="3" id="KW-0238">DNA-binding</keyword>
<keyword evidence="2" id="KW-0805">Transcription regulation</keyword>